<keyword evidence="5" id="KW-1185">Reference proteome</keyword>
<feature type="region of interest" description="Disordered" evidence="2">
    <location>
        <begin position="125"/>
        <end position="176"/>
    </location>
</feature>
<reference evidence="4 5" key="1">
    <citation type="journal article" date="2015" name="Genome Biol.">
        <title>Comparative genomics of Steinernema reveals deeply conserved gene regulatory networks.</title>
        <authorList>
            <person name="Dillman A.R."/>
            <person name="Macchietto M."/>
            <person name="Porter C.F."/>
            <person name="Rogers A."/>
            <person name="Williams B."/>
            <person name="Antoshechkin I."/>
            <person name="Lee M.M."/>
            <person name="Goodwin Z."/>
            <person name="Lu X."/>
            <person name="Lewis E.E."/>
            <person name="Goodrich-Blair H."/>
            <person name="Stock S.P."/>
            <person name="Adams B.J."/>
            <person name="Sternberg P.W."/>
            <person name="Mortazavi A."/>
        </authorList>
    </citation>
    <scope>NUCLEOTIDE SEQUENCE [LARGE SCALE GENOMIC DNA]</scope>
    <source>
        <strain evidence="4 5">ALL</strain>
    </source>
</reference>
<dbReference type="PANTHER" id="PTHR11566:SF21">
    <property type="entry name" value="DYNAMIN RELATED PROTEIN 1, ISOFORM A"/>
    <property type="match status" value="1"/>
</dbReference>
<evidence type="ECO:0000259" key="3">
    <source>
        <dbReference type="PROSITE" id="PS51718"/>
    </source>
</evidence>
<organism evidence="4 5">
    <name type="scientific">Steinernema carpocapsae</name>
    <name type="common">Entomopathogenic nematode</name>
    <dbReference type="NCBI Taxonomy" id="34508"/>
    <lineage>
        <taxon>Eukaryota</taxon>
        <taxon>Metazoa</taxon>
        <taxon>Ecdysozoa</taxon>
        <taxon>Nematoda</taxon>
        <taxon>Chromadorea</taxon>
        <taxon>Rhabditida</taxon>
        <taxon>Tylenchina</taxon>
        <taxon>Panagrolaimomorpha</taxon>
        <taxon>Strongyloidoidea</taxon>
        <taxon>Steinernematidae</taxon>
        <taxon>Steinernema</taxon>
    </lineage>
</organism>
<dbReference type="SUPFAM" id="SSF52540">
    <property type="entry name" value="P-loop containing nucleoside triphosphate hydrolases"/>
    <property type="match status" value="1"/>
</dbReference>
<dbReference type="EMBL" id="AZBU02000004">
    <property type="protein sequence ID" value="TKR82051.1"/>
    <property type="molecule type" value="Genomic_DNA"/>
</dbReference>
<evidence type="ECO:0000256" key="1">
    <source>
        <dbReference type="RuleBase" id="RU003932"/>
    </source>
</evidence>
<dbReference type="Gene3D" id="3.40.50.300">
    <property type="entry name" value="P-loop containing nucleotide triphosphate hydrolases"/>
    <property type="match status" value="1"/>
</dbReference>
<dbReference type="GO" id="GO:0005874">
    <property type="term" value="C:microtubule"/>
    <property type="evidence" value="ECO:0007669"/>
    <property type="project" value="TreeGrafter"/>
</dbReference>
<dbReference type="InterPro" id="IPR027417">
    <property type="entry name" value="P-loop_NTPase"/>
</dbReference>
<protein>
    <recommendedName>
        <fullName evidence="3">Dynamin-type G domain-containing protein</fullName>
    </recommendedName>
</protein>
<dbReference type="STRING" id="34508.A0A4U5NHD6"/>
<dbReference type="CDD" id="cd08771">
    <property type="entry name" value="DLP_1"/>
    <property type="match status" value="1"/>
</dbReference>
<dbReference type="GO" id="GO:0003924">
    <property type="term" value="F:GTPase activity"/>
    <property type="evidence" value="ECO:0007669"/>
    <property type="project" value="InterPro"/>
</dbReference>
<dbReference type="PROSITE" id="PS00410">
    <property type="entry name" value="G_DYNAMIN_1"/>
    <property type="match status" value="1"/>
</dbReference>
<dbReference type="PANTHER" id="PTHR11566">
    <property type="entry name" value="DYNAMIN"/>
    <property type="match status" value="1"/>
</dbReference>
<dbReference type="Pfam" id="PF00350">
    <property type="entry name" value="Dynamin_N"/>
    <property type="match status" value="1"/>
</dbReference>
<comment type="similarity">
    <text evidence="1">Belongs to the TRAFAC class dynamin-like GTPase superfamily. Dynamin/Fzo/YdjA family.</text>
</comment>
<dbReference type="GO" id="GO:0048312">
    <property type="term" value="P:intracellular distribution of mitochondria"/>
    <property type="evidence" value="ECO:0007669"/>
    <property type="project" value="TreeGrafter"/>
</dbReference>
<dbReference type="InterPro" id="IPR045063">
    <property type="entry name" value="Dynamin_N"/>
</dbReference>
<dbReference type="GO" id="GO:0006897">
    <property type="term" value="P:endocytosis"/>
    <property type="evidence" value="ECO:0007669"/>
    <property type="project" value="TreeGrafter"/>
</dbReference>
<dbReference type="Proteomes" id="UP000298663">
    <property type="component" value="Unassembled WGS sequence"/>
</dbReference>
<dbReference type="GO" id="GO:0005525">
    <property type="term" value="F:GTP binding"/>
    <property type="evidence" value="ECO:0007669"/>
    <property type="project" value="UniProtKB-KW"/>
</dbReference>
<name>A0A4U5NHD6_STECR</name>
<dbReference type="SMART" id="SM00053">
    <property type="entry name" value="DYNc"/>
    <property type="match status" value="1"/>
</dbReference>
<accession>A0A4U5NHD6</accession>
<gene>
    <name evidence="4" type="ORF">L596_015828</name>
</gene>
<dbReference type="PRINTS" id="PR00195">
    <property type="entry name" value="DYNAMIN"/>
</dbReference>
<dbReference type="GO" id="GO:0016559">
    <property type="term" value="P:peroxisome fission"/>
    <property type="evidence" value="ECO:0007669"/>
    <property type="project" value="TreeGrafter"/>
</dbReference>
<dbReference type="InterPro" id="IPR019762">
    <property type="entry name" value="Dynamin_GTPase_CS"/>
</dbReference>
<dbReference type="OrthoDB" id="5061070at2759"/>
<dbReference type="GO" id="GO:0000266">
    <property type="term" value="P:mitochondrial fission"/>
    <property type="evidence" value="ECO:0007669"/>
    <property type="project" value="TreeGrafter"/>
</dbReference>
<feature type="domain" description="Dynamin-type G" evidence="3">
    <location>
        <begin position="164"/>
        <end position="359"/>
    </location>
</feature>
<dbReference type="AlphaFoldDB" id="A0A4U5NHD6"/>
<dbReference type="GO" id="GO:0005739">
    <property type="term" value="C:mitochondrion"/>
    <property type="evidence" value="ECO:0007669"/>
    <property type="project" value="TreeGrafter"/>
</dbReference>
<dbReference type="PROSITE" id="PS51718">
    <property type="entry name" value="G_DYNAMIN_2"/>
    <property type="match status" value="1"/>
</dbReference>
<proteinExistence type="inferred from homology"/>
<dbReference type="GO" id="GO:0008017">
    <property type="term" value="F:microtubule binding"/>
    <property type="evidence" value="ECO:0007669"/>
    <property type="project" value="TreeGrafter"/>
</dbReference>
<dbReference type="InterPro" id="IPR001401">
    <property type="entry name" value="Dynamin_GTPase"/>
</dbReference>
<dbReference type="GO" id="GO:0016020">
    <property type="term" value="C:membrane"/>
    <property type="evidence" value="ECO:0007669"/>
    <property type="project" value="TreeGrafter"/>
</dbReference>
<reference evidence="4 5" key="2">
    <citation type="journal article" date="2019" name="G3 (Bethesda)">
        <title>Hybrid Assembly of the Genome of the Entomopathogenic Nematode Steinernema carpocapsae Identifies the X-Chromosome.</title>
        <authorList>
            <person name="Serra L."/>
            <person name="Macchietto M."/>
            <person name="Macias-Munoz A."/>
            <person name="McGill C.J."/>
            <person name="Rodriguez I.M."/>
            <person name="Rodriguez B."/>
            <person name="Murad R."/>
            <person name="Mortazavi A."/>
        </authorList>
    </citation>
    <scope>NUCLEOTIDE SEQUENCE [LARGE SCALE GENOMIC DNA]</scope>
    <source>
        <strain evidence="4 5">ALL</strain>
    </source>
</reference>
<evidence type="ECO:0000313" key="4">
    <source>
        <dbReference type="EMBL" id="TKR82051.1"/>
    </source>
</evidence>
<sequence length="359" mass="40066">MTHDGPVKSSSDSDETRQCQVWNFELNMLQSAFVESVGIGCFLTSAEIDMGSKASKEGPFRRRKKHRVVEDPVTCILEKDETTILQEKEAIRRNAFDETLIRRSLGRHSGYFDWQIAVGRARSSDGCAHDRGGAGSRRGKHGIVDSSDQQTPRCVRGHRIEGSRNPAAPNRRRRIAERRESSVLEGIVGRDFLPRGTGVVTRRPLVLHLVHSHVDDYPGEFPEEEDGERGAWAVFEHNSSTIFTNFEEVRKEIERETDRVTGSNKGISNESICLKIFSPHVVNLSLIDLPGITRLPVGDQPPDIEDQIKAMIMQYIDNPNSIILAVTPANQDFATSEPLKIAREVDPDGARTLAGFDEA</sequence>
<dbReference type="InterPro" id="IPR022812">
    <property type="entry name" value="Dynamin"/>
</dbReference>
<evidence type="ECO:0000313" key="5">
    <source>
        <dbReference type="Proteomes" id="UP000298663"/>
    </source>
</evidence>
<dbReference type="InterPro" id="IPR030381">
    <property type="entry name" value="G_DYNAMIN_dom"/>
</dbReference>
<keyword evidence="1" id="KW-0342">GTP-binding</keyword>
<comment type="caution">
    <text evidence="4">The sequence shown here is derived from an EMBL/GenBank/DDBJ whole genome shotgun (WGS) entry which is preliminary data.</text>
</comment>
<evidence type="ECO:0000256" key="2">
    <source>
        <dbReference type="SAM" id="MobiDB-lite"/>
    </source>
</evidence>
<keyword evidence="1" id="KW-0547">Nucleotide-binding</keyword>